<protein>
    <submittedName>
        <fullName evidence="2">Uncharacterized protein</fullName>
    </submittedName>
</protein>
<gene>
    <name evidence="2" type="ORF">Nepgr_025087</name>
</gene>
<dbReference type="AlphaFoldDB" id="A0AAD3T5M1"/>
<name>A0AAD3T5M1_NEPGR</name>
<reference evidence="2" key="1">
    <citation type="submission" date="2023-05" db="EMBL/GenBank/DDBJ databases">
        <title>Nepenthes gracilis genome sequencing.</title>
        <authorList>
            <person name="Fukushima K."/>
        </authorList>
    </citation>
    <scope>NUCLEOTIDE SEQUENCE</scope>
    <source>
        <strain evidence="2">SING2019-196</strain>
    </source>
</reference>
<evidence type="ECO:0000313" key="3">
    <source>
        <dbReference type="Proteomes" id="UP001279734"/>
    </source>
</evidence>
<evidence type="ECO:0000313" key="2">
    <source>
        <dbReference type="EMBL" id="GMH23244.1"/>
    </source>
</evidence>
<comment type="caution">
    <text evidence="2">The sequence shown here is derived from an EMBL/GenBank/DDBJ whole genome shotgun (WGS) entry which is preliminary data.</text>
</comment>
<feature type="region of interest" description="Disordered" evidence="1">
    <location>
        <begin position="46"/>
        <end position="91"/>
    </location>
</feature>
<feature type="compositionally biased region" description="Basic and acidic residues" evidence="1">
    <location>
        <begin position="47"/>
        <end position="58"/>
    </location>
</feature>
<evidence type="ECO:0000256" key="1">
    <source>
        <dbReference type="SAM" id="MobiDB-lite"/>
    </source>
</evidence>
<proteinExistence type="predicted"/>
<sequence>MQTKKKASFRKWVWTLTPKKTVGSDTRFNQFHWVLVPDKVLDHKKKAWEAESSSREEDQGSEVTKGGSVTDGKNHSISGQRAEGKVARDSRLGLLERSERIQCPSTDSSRNCVIEAKSGIAIGGHPLLFTDFWLLVKVEDDGVGEAREDGLD</sequence>
<organism evidence="2 3">
    <name type="scientific">Nepenthes gracilis</name>
    <name type="common">Slender pitcher plant</name>
    <dbReference type="NCBI Taxonomy" id="150966"/>
    <lineage>
        <taxon>Eukaryota</taxon>
        <taxon>Viridiplantae</taxon>
        <taxon>Streptophyta</taxon>
        <taxon>Embryophyta</taxon>
        <taxon>Tracheophyta</taxon>
        <taxon>Spermatophyta</taxon>
        <taxon>Magnoliopsida</taxon>
        <taxon>eudicotyledons</taxon>
        <taxon>Gunneridae</taxon>
        <taxon>Pentapetalae</taxon>
        <taxon>Caryophyllales</taxon>
        <taxon>Nepenthaceae</taxon>
        <taxon>Nepenthes</taxon>
    </lineage>
</organism>
<keyword evidence="3" id="KW-1185">Reference proteome</keyword>
<feature type="compositionally biased region" description="Basic and acidic residues" evidence="1">
    <location>
        <begin position="82"/>
        <end position="91"/>
    </location>
</feature>
<dbReference type="Proteomes" id="UP001279734">
    <property type="component" value="Unassembled WGS sequence"/>
</dbReference>
<accession>A0AAD3T5M1</accession>
<dbReference type="EMBL" id="BSYO01000026">
    <property type="protein sequence ID" value="GMH23244.1"/>
    <property type="molecule type" value="Genomic_DNA"/>
</dbReference>